<reference evidence="1 2" key="1">
    <citation type="submission" date="2023-07" db="EMBL/GenBank/DDBJ databases">
        <title>Micromonospora profundi TRM 95458 converts glycerol to a new osmotic compound.</title>
        <authorList>
            <person name="Lu D."/>
        </authorList>
    </citation>
    <scope>NUCLEOTIDE SEQUENCE [LARGE SCALE GENOMIC DNA]</scope>
    <source>
        <strain evidence="1 2">TRM95458</strain>
    </source>
</reference>
<accession>A0AAJ6L3N5</accession>
<keyword evidence="2" id="KW-1185">Reference proteome</keyword>
<dbReference type="GO" id="GO:0003677">
    <property type="term" value="F:DNA binding"/>
    <property type="evidence" value="ECO:0007669"/>
    <property type="project" value="InterPro"/>
</dbReference>
<name>A0AAJ6L3N5_9ACTN</name>
<dbReference type="InterPro" id="IPR036894">
    <property type="entry name" value="YbaB-like_sf"/>
</dbReference>
<dbReference type="AlphaFoldDB" id="A0AAJ6L3N5"/>
<dbReference type="RefSeq" id="WP_306270914.1">
    <property type="nucleotide sequence ID" value="NZ_CP130472.1"/>
</dbReference>
<dbReference type="EMBL" id="CP130472">
    <property type="protein sequence ID" value="WLS43438.1"/>
    <property type="molecule type" value="Genomic_DNA"/>
</dbReference>
<dbReference type="Pfam" id="PF02575">
    <property type="entry name" value="YbaB_DNA_bd"/>
    <property type="match status" value="1"/>
</dbReference>
<gene>
    <name evidence="1" type="ORF">Q3V37_18725</name>
</gene>
<evidence type="ECO:0000313" key="2">
    <source>
        <dbReference type="Proteomes" id="UP001235874"/>
    </source>
</evidence>
<proteinExistence type="predicted"/>
<dbReference type="Gene3D" id="3.30.1310.10">
    <property type="entry name" value="Nucleoid-associated protein YbaB-like domain"/>
    <property type="match status" value="1"/>
</dbReference>
<dbReference type="KEGG" id="mprn:Q3V37_18725"/>
<dbReference type="InterPro" id="IPR004401">
    <property type="entry name" value="YbaB/EbfC"/>
</dbReference>
<sequence>MDFTTRIESLFQEYERQRSSLGEMQQKMRAISATATSQRREVAVTVGQNGVLTDVQFPTGAYKRMTPAELRSALLAAYGDAKEQAMAQATDVLKPLLPEGMDAGALVRGTAGPEAYFPAEPRMTTSVREMLGIRREQ</sequence>
<evidence type="ECO:0000313" key="1">
    <source>
        <dbReference type="EMBL" id="WLS43438.1"/>
    </source>
</evidence>
<dbReference type="SUPFAM" id="SSF82607">
    <property type="entry name" value="YbaB-like"/>
    <property type="match status" value="1"/>
</dbReference>
<organism evidence="1 2">
    <name type="scientific">Micromonospora profundi</name>
    <dbReference type="NCBI Taxonomy" id="1420889"/>
    <lineage>
        <taxon>Bacteria</taxon>
        <taxon>Bacillati</taxon>
        <taxon>Actinomycetota</taxon>
        <taxon>Actinomycetes</taxon>
        <taxon>Micromonosporales</taxon>
        <taxon>Micromonosporaceae</taxon>
        <taxon>Micromonospora</taxon>
    </lineage>
</organism>
<dbReference type="Proteomes" id="UP001235874">
    <property type="component" value="Chromosome"/>
</dbReference>
<protein>
    <submittedName>
        <fullName evidence="1">YbaB/EbfC family nucleoid-associated protein</fullName>
    </submittedName>
</protein>